<dbReference type="EMBL" id="JADBJN010000002">
    <property type="protein sequence ID" value="KAG5676771.1"/>
    <property type="molecule type" value="Genomic_DNA"/>
</dbReference>
<dbReference type="OrthoDB" id="7255276at2759"/>
<dbReference type="PROSITE" id="PS51155">
    <property type="entry name" value="CHIT_BIND_RR_2"/>
    <property type="match status" value="1"/>
</dbReference>
<feature type="chain" id="PRO_5039898360" evidence="3">
    <location>
        <begin position="17"/>
        <end position="115"/>
    </location>
</feature>
<evidence type="ECO:0000256" key="2">
    <source>
        <dbReference type="PROSITE-ProRule" id="PRU00497"/>
    </source>
</evidence>
<name>A0A9J6C4M2_POLVA</name>
<keyword evidence="5" id="KW-1185">Reference proteome</keyword>
<dbReference type="PROSITE" id="PS00233">
    <property type="entry name" value="CHIT_BIND_RR_1"/>
    <property type="match status" value="1"/>
</dbReference>
<evidence type="ECO:0000256" key="1">
    <source>
        <dbReference type="ARBA" id="ARBA00022460"/>
    </source>
</evidence>
<evidence type="ECO:0000256" key="3">
    <source>
        <dbReference type="SAM" id="SignalP"/>
    </source>
</evidence>
<proteinExistence type="predicted"/>
<accession>A0A9J6C4M2</accession>
<dbReference type="AlphaFoldDB" id="A0A9J6C4M2"/>
<feature type="signal peptide" evidence="3">
    <location>
        <begin position="1"/>
        <end position="16"/>
    </location>
</feature>
<keyword evidence="1 2" id="KW-0193">Cuticle</keyword>
<dbReference type="PRINTS" id="PR00947">
    <property type="entry name" value="CUTICLE"/>
</dbReference>
<dbReference type="Pfam" id="PF00379">
    <property type="entry name" value="Chitin_bind_4"/>
    <property type="match status" value="1"/>
</dbReference>
<protein>
    <submittedName>
        <fullName evidence="4">Uncharacterized protein</fullName>
    </submittedName>
</protein>
<evidence type="ECO:0000313" key="4">
    <source>
        <dbReference type="EMBL" id="KAG5676771.1"/>
    </source>
</evidence>
<organism evidence="4 5">
    <name type="scientific">Polypedilum vanderplanki</name>
    <name type="common">Sleeping chironomid midge</name>
    <dbReference type="NCBI Taxonomy" id="319348"/>
    <lineage>
        <taxon>Eukaryota</taxon>
        <taxon>Metazoa</taxon>
        <taxon>Ecdysozoa</taxon>
        <taxon>Arthropoda</taxon>
        <taxon>Hexapoda</taxon>
        <taxon>Insecta</taxon>
        <taxon>Pterygota</taxon>
        <taxon>Neoptera</taxon>
        <taxon>Endopterygota</taxon>
        <taxon>Diptera</taxon>
        <taxon>Nematocera</taxon>
        <taxon>Chironomoidea</taxon>
        <taxon>Chironomidae</taxon>
        <taxon>Chironominae</taxon>
        <taxon>Polypedilum</taxon>
        <taxon>Polypedilum</taxon>
    </lineage>
</organism>
<gene>
    <name evidence="4" type="ORF">PVAND_006580</name>
</gene>
<dbReference type="GO" id="GO:0062129">
    <property type="term" value="C:chitin-based extracellular matrix"/>
    <property type="evidence" value="ECO:0007669"/>
    <property type="project" value="TreeGrafter"/>
</dbReference>
<dbReference type="PANTHER" id="PTHR10380:SF218">
    <property type="entry name" value="ADULT CUTICLE PROTEIN 65AA-RELATED"/>
    <property type="match status" value="1"/>
</dbReference>
<sequence length="115" mass="12824">MKFVIVLILIVSTSLALPQRQQAQKKTRATDDAQNAQILKYENDNIGLDNYNFEFETSDGTQRQESAVVNNFGSDNEELVVRGSVSWTSPEGEVITLNYVADKNGYRPESPSIPV</sequence>
<dbReference type="PANTHER" id="PTHR10380">
    <property type="entry name" value="CUTICLE PROTEIN"/>
    <property type="match status" value="1"/>
</dbReference>
<reference evidence="4" key="1">
    <citation type="submission" date="2021-03" db="EMBL/GenBank/DDBJ databases">
        <title>Chromosome level genome of the anhydrobiotic midge Polypedilum vanderplanki.</title>
        <authorList>
            <person name="Yoshida Y."/>
            <person name="Kikawada T."/>
            <person name="Gusev O."/>
        </authorList>
    </citation>
    <scope>NUCLEOTIDE SEQUENCE</scope>
    <source>
        <strain evidence="4">NIAS01</strain>
        <tissue evidence="4">Whole body or cell culture</tissue>
    </source>
</reference>
<dbReference type="InterPro" id="IPR031311">
    <property type="entry name" value="CHIT_BIND_RR_consensus"/>
</dbReference>
<dbReference type="GO" id="GO:0008010">
    <property type="term" value="F:structural constituent of chitin-based larval cuticle"/>
    <property type="evidence" value="ECO:0007669"/>
    <property type="project" value="TreeGrafter"/>
</dbReference>
<evidence type="ECO:0000313" key="5">
    <source>
        <dbReference type="Proteomes" id="UP001107558"/>
    </source>
</evidence>
<keyword evidence="3" id="KW-0732">Signal</keyword>
<dbReference type="InterPro" id="IPR000618">
    <property type="entry name" value="Insect_cuticle"/>
</dbReference>
<dbReference type="InterPro" id="IPR050468">
    <property type="entry name" value="Cuticle_Struct_Prot"/>
</dbReference>
<comment type="caution">
    <text evidence="4">The sequence shown here is derived from an EMBL/GenBank/DDBJ whole genome shotgun (WGS) entry which is preliminary data.</text>
</comment>
<dbReference type="Proteomes" id="UP001107558">
    <property type="component" value="Chromosome 2"/>
</dbReference>